<evidence type="ECO:0000259" key="1">
    <source>
        <dbReference type="Pfam" id="PF09917"/>
    </source>
</evidence>
<protein>
    <recommendedName>
        <fullName evidence="1">DUF2147 domain-containing protein</fullName>
    </recommendedName>
</protein>
<feature type="domain" description="DUF2147" evidence="1">
    <location>
        <begin position="18"/>
        <end position="117"/>
    </location>
</feature>
<proteinExistence type="predicted"/>
<name>A0A1E5XIY0_9HYPH</name>
<sequence>MAAAMAGPSMAQGVDVTGMWRPDKNSDYEMSMCGKDNAQLCIKVVALRGNMDSDKNRPYLNTYLIDKAKPSGQGRWKGKLSLFGQTGDATLTLKGANTMNVKACAYIVVCREITLTRVQ</sequence>
<dbReference type="InterPro" id="IPR019223">
    <property type="entry name" value="DUF2147"/>
</dbReference>
<gene>
    <name evidence="2" type="ORF">VW23_004645</name>
</gene>
<comment type="caution">
    <text evidence="2">The sequence shown here is derived from an EMBL/GenBank/DDBJ whole genome shotgun (WGS) entry which is preliminary data.</text>
</comment>
<organism evidence="2 3">
    <name type="scientific">Devosia insulae DS-56</name>
    <dbReference type="NCBI Taxonomy" id="1116389"/>
    <lineage>
        <taxon>Bacteria</taxon>
        <taxon>Pseudomonadati</taxon>
        <taxon>Pseudomonadota</taxon>
        <taxon>Alphaproteobacteria</taxon>
        <taxon>Hyphomicrobiales</taxon>
        <taxon>Devosiaceae</taxon>
        <taxon>Devosia</taxon>
    </lineage>
</organism>
<accession>A0A1E5XIY0</accession>
<dbReference type="Gene3D" id="2.40.128.520">
    <property type="match status" value="1"/>
</dbReference>
<dbReference type="Proteomes" id="UP000095463">
    <property type="component" value="Unassembled WGS sequence"/>
</dbReference>
<evidence type="ECO:0000313" key="3">
    <source>
        <dbReference type="Proteomes" id="UP000095463"/>
    </source>
</evidence>
<reference evidence="2 3" key="1">
    <citation type="journal article" date="2015" name="Genome Announc.">
        <title>Genome Assemblies of Three Soil-Associated Devosia species: D. insulae, D. limi, and D. soli.</title>
        <authorList>
            <person name="Hassan Y.I."/>
            <person name="Lepp D."/>
            <person name="Zhou T."/>
        </authorList>
    </citation>
    <scope>NUCLEOTIDE SEQUENCE [LARGE SCALE GENOMIC DNA]</scope>
    <source>
        <strain evidence="2 3">DS-56</strain>
    </source>
</reference>
<dbReference type="Pfam" id="PF09917">
    <property type="entry name" value="DUF2147"/>
    <property type="match status" value="1"/>
</dbReference>
<keyword evidence="3" id="KW-1185">Reference proteome</keyword>
<dbReference type="AlphaFoldDB" id="A0A1E5XIY0"/>
<dbReference type="EMBL" id="LAJE02000372">
    <property type="protein sequence ID" value="OEO28474.1"/>
    <property type="molecule type" value="Genomic_DNA"/>
</dbReference>
<evidence type="ECO:0000313" key="2">
    <source>
        <dbReference type="EMBL" id="OEO28474.1"/>
    </source>
</evidence>